<dbReference type="Pfam" id="PF20209">
    <property type="entry name" value="DUF6570"/>
    <property type="match status" value="1"/>
</dbReference>
<protein>
    <recommendedName>
        <fullName evidence="1">ATP-dependent DNA helicase</fullName>
        <ecNumber evidence="1">5.6.2.3</ecNumber>
    </recommendedName>
</protein>
<dbReference type="PROSITE" id="PS50802">
    <property type="entry name" value="OTU"/>
    <property type="match status" value="1"/>
</dbReference>
<keyword evidence="1" id="KW-0547">Nucleotide-binding</keyword>
<dbReference type="InterPro" id="IPR010285">
    <property type="entry name" value="DNA_helicase_pif1-like_DEAD"/>
</dbReference>
<dbReference type="SUPFAM" id="SSF52540">
    <property type="entry name" value="P-loop containing nucleoside triphosphate hydrolases"/>
    <property type="match status" value="2"/>
</dbReference>
<comment type="catalytic activity">
    <reaction evidence="1">
        <text>ATP + H2O = ADP + phosphate + H(+)</text>
        <dbReference type="Rhea" id="RHEA:13065"/>
        <dbReference type="ChEBI" id="CHEBI:15377"/>
        <dbReference type="ChEBI" id="CHEBI:15378"/>
        <dbReference type="ChEBI" id="CHEBI:30616"/>
        <dbReference type="ChEBI" id="CHEBI:43474"/>
        <dbReference type="ChEBI" id="CHEBI:456216"/>
        <dbReference type="EC" id="5.6.2.3"/>
    </reaction>
</comment>
<keyword evidence="1" id="KW-0347">Helicase</keyword>
<dbReference type="PANTHER" id="PTHR47642">
    <property type="entry name" value="ATP-DEPENDENT DNA HELICASE"/>
    <property type="match status" value="1"/>
</dbReference>
<feature type="compositionally biased region" description="Basic and acidic residues" evidence="2">
    <location>
        <begin position="324"/>
        <end position="364"/>
    </location>
</feature>
<dbReference type="Proteomes" id="UP000682733">
    <property type="component" value="Unassembled WGS sequence"/>
</dbReference>
<dbReference type="Gene3D" id="3.90.70.80">
    <property type="match status" value="1"/>
</dbReference>
<dbReference type="Proteomes" id="UP000677228">
    <property type="component" value="Unassembled WGS sequence"/>
</dbReference>
<organism evidence="4 6">
    <name type="scientific">Didymodactylos carnosus</name>
    <dbReference type="NCBI Taxonomy" id="1234261"/>
    <lineage>
        <taxon>Eukaryota</taxon>
        <taxon>Metazoa</taxon>
        <taxon>Spiralia</taxon>
        <taxon>Gnathifera</taxon>
        <taxon>Rotifera</taxon>
        <taxon>Eurotatoria</taxon>
        <taxon>Bdelloidea</taxon>
        <taxon>Philodinida</taxon>
        <taxon>Philodinidae</taxon>
        <taxon>Didymodactylos</taxon>
    </lineage>
</organism>
<accession>A0A8S2DWS9</accession>
<dbReference type="EMBL" id="CAJNOK010007216">
    <property type="protein sequence ID" value="CAF1027953.1"/>
    <property type="molecule type" value="Genomic_DNA"/>
</dbReference>
<dbReference type="Gene3D" id="3.40.50.300">
    <property type="entry name" value="P-loop containing nucleotide triphosphate hydrolases"/>
    <property type="match status" value="1"/>
</dbReference>
<dbReference type="InterPro" id="IPR046700">
    <property type="entry name" value="DUF6570"/>
</dbReference>
<dbReference type="Pfam" id="PF05970">
    <property type="entry name" value="PIF1"/>
    <property type="match status" value="1"/>
</dbReference>
<feature type="region of interest" description="Disordered" evidence="2">
    <location>
        <begin position="1484"/>
        <end position="1510"/>
    </location>
</feature>
<comment type="similarity">
    <text evidence="1">Belongs to the helicase family.</text>
</comment>
<dbReference type="InterPro" id="IPR038765">
    <property type="entry name" value="Papain-like_cys_pep_sf"/>
</dbReference>
<dbReference type="Pfam" id="PF02338">
    <property type="entry name" value="OTU"/>
    <property type="match status" value="1"/>
</dbReference>
<feature type="compositionally biased region" description="Basic and acidic residues" evidence="2">
    <location>
        <begin position="412"/>
        <end position="422"/>
    </location>
</feature>
<evidence type="ECO:0000313" key="4">
    <source>
        <dbReference type="EMBL" id="CAF1027953.1"/>
    </source>
</evidence>
<evidence type="ECO:0000256" key="1">
    <source>
        <dbReference type="RuleBase" id="RU363044"/>
    </source>
</evidence>
<dbReference type="PANTHER" id="PTHR47642:SF5">
    <property type="entry name" value="ATP-DEPENDENT DNA HELICASE"/>
    <property type="match status" value="1"/>
</dbReference>
<evidence type="ECO:0000313" key="6">
    <source>
        <dbReference type="Proteomes" id="UP000677228"/>
    </source>
</evidence>
<evidence type="ECO:0000259" key="3">
    <source>
        <dbReference type="PROSITE" id="PS50802"/>
    </source>
</evidence>
<dbReference type="GO" id="GO:0000723">
    <property type="term" value="P:telomere maintenance"/>
    <property type="evidence" value="ECO:0007669"/>
    <property type="project" value="InterPro"/>
</dbReference>
<dbReference type="EMBL" id="CAJOBA010007224">
    <property type="protein sequence ID" value="CAF3796226.1"/>
    <property type="molecule type" value="Genomic_DNA"/>
</dbReference>
<dbReference type="SUPFAM" id="SSF54001">
    <property type="entry name" value="Cysteine proteinases"/>
    <property type="match status" value="1"/>
</dbReference>
<sequence>MSNICVFCRGPTGDVCCGRCNKMKSDVKFVKLLEALQFSAHGIDYHNDMPSTCAQILELDELMTPLKFVPLQYFDPINQKVDSISLTYLSQCNNPSVNNLIPVDIRGDGNCLYYSILKLLPTSEVTHIELRVRTIVELVKNYNDYEQKYSPLFGGLHERIKEMVKNDEYSEMYDIVGLCSVLQCDIQVVYPNIDYTDHLNKANATYSPLRTATGTTNKITILWTHTLKEAQARASNKGNWSSNHFVPLLLPRSSLQPQITTIPSNSLCASSYATESARKAPQKHPIENNQPTSIRIPEFYLPPTTRQRPQAVFHSECLHSASSTEERRKRDRERKRESRKNQTAEQCQTEKQRKATDEYRERARAQKTAKRLNQTAEQCQTEKQRKATDEYRERARAQKTAKRLNQTAEQCQTEKQRKATDEYRERARAQKTAKRCKQPSKEQHWPAAIPRDRKMKCLKNFIDNISMLNIEEKSCCICNSMSYKKSIKRISLSQIPNINLLKIRKKNNKQVNTTLLPSTMSPMEIDEEIDLGEITANDWSQHLSSSDLTYVAYNDALIYKHGLELENKNLLANEETLCNICRPCWKDLSNAKNPKIPKFSAMNKMWVGDVPSELKGLTVPEEQLISLYRQNTVVFKLESPFKTAETAQSKIKGNVISFPQNLSEIASTLPLALNDLAASIKIVFVGSTPPNRKQLEKVLIVRKQKVSTALHWLKKNNAVYQHIDIDMNRINELPQNDIPSSIWEMMDVQSSADTTDDRRSSFINDHSATDETPPNQNDLIPSNKWSSRYQWNERNSRRSKRILTDKHVQRRYDHVSANIEPENIRNTTYVPLFRHLTIEFISSGILGSSKPANEYFNPNLLLGLFPTLFPYGCGAIEDLSRPIKVAFRKHIQYLLTYQDRRFETHHSFMFVVFNMLQKRDACFNARLLVSRPYFKDYANQLQTLTSNEIQTALANINKDKISFISDPRINTLLKQIKTVGGHVQGSSQSRAALRTKIHALIYKKGLPSIFMTVNPADTYHPLAMYFAGVNMDLDRLLDDDYPTAYQRAEKVARHPVAMAKFFNVIITNLLQTIINGGVLGPVKAHFGTVESQGRGTLHFHVLIWLKHDLTPAQMTENIQNEGFRKNLLEYLEDIIKEDLDNFKMTSTHENNSDGEAQMGCRTPVTVQYDWSSCYIPLTPLDLTKYDLSKMQPSIPEALERKRTQKSILCMKTPDPTQGSFNELFTSDVRQLVEVGNIHKHTKTCYKYGEKPRCRLPRQINEKSYIDVETGEIHMKRSHEWVNNFNEWVISAVRSNMDIKFIWSGSDAKALVYYITKSSLSFYDTLHLIQKGTKSVETNILNDVIQQAYRLILRCYNTIGSQCALSGSQVASYLMNWPDHYTGDKFENLFLIGIERYLQSCLNQSREREMYSVADSPLKIHEMNQEHATNGTDDEDDKNDEQFLVQKSIDDNYVLVNTRIDYQCRPIEMETDCLYDFVSKFHKKRKGKNSGRTDDQMVTESTQNKKSKQGIEIRHKTATEAITQAKVGRFQLPRHQFLEKHPQRKTHILAQRSQQIIPVLIGPQIPRREREDTRERYCRAILTLFKPWRNVQDLCRKSQTWTEALEKQKHLISSSSNLIIENIQLFHECRKEGNDKRLIQIIGEANTEDSEPVSFRKHYGISHDTDDEDAEEDFMGLLRFYEGQDGMKPSDSTSSSYYVENAVHVVKKANRFPYLTSNMSGAHSSIVHSSHFTPATPDDRKLNNKWQNMLVQEKENVRATLLKGQKGDDSYGDQLIPSIRNITVMEDEDSDSAYVIRPIAAISPDNSDPTPQQISIEFTLNEEQHRAFMIITDHLEGKSILTPDYMQEQLLMCVPGAGGTGKSQLIKALAKYFETTNRKHILRKLAPTSIAAAEIDGLTIHSFLGPISFNKKTKKTVRPGDAKVTGAWQHVQYIFIDEMSMVGLYLLSQIHKLLCVAKSKSDEPFGGINVVFFGDFIQFPPVLDKPLYQDMLTGENSTRKRSKQKTERDTYYEVGRALWLQLNTVVQLVTQMRTDDPAFLAVQNRLRYGQCTIKDHKLLSTRVIDHRSCPVKSLDEIEWREAPILVFRNDLRTKLNNLAIISKAREIGETPVVCVAQDKFNADSVVNEKLREYILRLPDNKTKGLSGYLFLVIGKLLLLNISRLPLFLFLDRLGMPLLLTANLATELRLSNGTVGTLRKLVYEDELNNEASTAPTTCDFPPDTMFVRRPLYALVEIQKSNISSILDTLPQKLVPIALVEETFQVECKELLPERERRKNVVKTKVKVTRKQFPFVPAYSITTYKSQGQTIPKIVVDLVFPPGCKPQVAAAYVPISRVKKLDDLILLRSFPLSALRVNPNQDLLEELDRLDQLDKITKRRFESRV</sequence>
<reference evidence="4" key="1">
    <citation type="submission" date="2021-02" db="EMBL/GenBank/DDBJ databases">
        <authorList>
            <person name="Nowell W R."/>
        </authorList>
    </citation>
    <scope>NUCLEOTIDE SEQUENCE</scope>
</reference>
<feature type="region of interest" description="Disordered" evidence="2">
    <location>
        <begin position="748"/>
        <end position="784"/>
    </location>
</feature>
<dbReference type="InterPro" id="IPR051055">
    <property type="entry name" value="PIF1_helicase"/>
</dbReference>
<dbReference type="GO" id="GO:0043139">
    <property type="term" value="F:5'-3' DNA helicase activity"/>
    <property type="evidence" value="ECO:0007669"/>
    <property type="project" value="UniProtKB-EC"/>
</dbReference>
<feature type="domain" description="OTU" evidence="3">
    <location>
        <begin position="100"/>
        <end position="251"/>
    </location>
</feature>
<name>A0A8S2DWS9_9BILA</name>
<dbReference type="GO" id="GO:0005524">
    <property type="term" value="F:ATP binding"/>
    <property type="evidence" value="ECO:0007669"/>
    <property type="project" value="UniProtKB-KW"/>
</dbReference>
<keyword evidence="1" id="KW-0234">DNA repair</keyword>
<evidence type="ECO:0000313" key="5">
    <source>
        <dbReference type="EMBL" id="CAF3796226.1"/>
    </source>
</evidence>
<dbReference type="GO" id="GO:0006281">
    <property type="term" value="P:DNA repair"/>
    <property type="evidence" value="ECO:0007669"/>
    <property type="project" value="UniProtKB-KW"/>
</dbReference>
<feature type="compositionally biased region" description="Basic and acidic residues" evidence="2">
    <location>
        <begin position="380"/>
        <end position="396"/>
    </location>
</feature>
<dbReference type="InterPro" id="IPR003323">
    <property type="entry name" value="OTU_dom"/>
</dbReference>
<feature type="region of interest" description="Disordered" evidence="2">
    <location>
        <begin position="313"/>
        <end position="422"/>
    </location>
</feature>
<dbReference type="InterPro" id="IPR027417">
    <property type="entry name" value="P-loop_NTPase"/>
</dbReference>
<comment type="cofactor">
    <cofactor evidence="1">
        <name>Mg(2+)</name>
        <dbReference type="ChEBI" id="CHEBI:18420"/>
    </cofactor>
</comment>
<dbReference type="GO" id="GO:0016787">
    <property type="term" value="F:hydrolase activity"/>
    <property type="evidence" value="ECO:0007669"/>
    <property type="project" value="UniProtKB-KW"/>
</dbReference>
<dbReference type="InterPro" id="IPR047273">
    <property type="entry name" value="VRTN_OTU_dom"/>
</dbReference>
<keyword evidence="1" id="KW-0233">DNA recombination</keyword>
<feature type="region of interest" description="Disordered" evidence="2">
    <location>
        <begin position="276"/>
        <end position="295"/>
    </location>
</feature>
<proteinExistence type="inferred from homology"/>
<gene>
    <name evidence="4" type="ORF">OVA965_LOCUS15839</name>
    <name evidence="5" type="ORF">TMI583_LOCUS15843</name>
</gene>
<dbReference type="EC" id="5.6.2.3" evidence="1"/>
<dbReference type="GO" id="GO:0006310">
    <property type="term" value="P:DNA recombination"/>
    <property type="evidence" value="ECO:0007669"/>
    <property type="project" value="UniProtKB-KW"/>
</dbReference>
<evidence type="ECO:0000256" key="2">
    <source>
        <dbReference type="SAM" id="MobiDB-lite"/>
    </source>
</evidence>
<comment type="caution">
    <text evidence="4">The sequence shown here is derived from an EMBL/GenBank/DDBJ whole genome shotgun (WGS) entry which is preliminary data.</text>
</comment>
<keyword evidence="1" id="KW-0378">Hydrolase</keyword>
<dbReference type="Pfam" id="PF14214">
    <property type="entry name" value="Helitron_like_N"/>
    <property type="match status" value="1"/>
</dbReference>
<keyword evidence="1" id="KW-0227">DNA damage</keyword>
<keyword evidence="1" id="KW-0067">ATP-binding</keyword>
<dbReference type="CDD" id="cd22791">
    <property type="entry name" value="OTU_VRTN"/>
    <property type="match status" value="1"/>
</dbReference>
<dbReference type="InterPro" id="IPR025476">
    <property type="entry name" value="Helitron_helicase-like"/>
</dbReference>
<feature type="compositionally biased region" description="Polar residues" evidence="2">
    <location>
        <begin position="762"/>
        <end position="784"/>
    </location>
</feature>